<keyword evidence="2" id="KW-0732">Signal</keyword>
<feature type="region of interest" description="Disordered" evidence="1">
    <location>
        <begin position="54"/>
        <end position="100"/>
    </location>
</feature>
<evidence type="ECO:0000256" key="2">
    <source>
        <dbReference type="SAM" id="SignalP"/>
    </source>
</evidence>
<keyword evidence="5" id="KW-1185">Reference proteome</keyword>
<dbReference type="Pfam" id="PF13511">
    <property type="entry name" value="DUF4124"/>
    <property type="match status" value="1"/>
</dbReference>
<evidence type="ECO:0000313" key="4">
    <source>
        <dbReference type="EMBL" id="MDO3723294.1"/>
    </source>
</evidence>
<feature type="compositionally biased region" description="Basic and acidic residues" evidence="1">
    <location>
        <begin position="69"/>
        <end position="97"/>
    </location>
</feature>
<reference evidence="4" key="1">
    <citation type="submission" date="2023-07" db="EMBL/GenBank/DDBJ databases">
        <title>Marinobacter sp. chi1 genome sequencing and assembly.</title>
        <authorList>
            <person name="Park S."/>
        </authorList>
    </citation>
    <scope>NUCLEOTIDE SEQUENCE</scope>
    <source>
        <strain evidence="4">Chi1</strain>
    </source>
</reference>
<feature type="signal peptide" evidence="2">
    <location>
        <begin position="1"/>
        <end position="21"/>
    </location>
</feature>
<proteinExistence type="predicted"/>
<dbReference type="EMBL" id="JAUMIS010000003">
    <property type="protein sequence ID" value="MDO3723294.1"/>
    <property type="molecule type" value="Genomic_DNA"/>
</dbReference>
<protein>
    <submittedName>
        <fullName evidence="4">DUF4124 domain-containing protein</fullName>
    </submittedName>
</protein>
<feature type="domain" description="DUF4124" evidence="3">
    <location>
        <begin position="16"/>
        <end position="63"/>
    </location>
</feature>
<sequence>MNKKILTLAALLAVVPGISMSASVYKWTDENGVTHFGDRQPTGKSVERVNVRAGVPASTASQKASPQERLADMEKEKEKENLTARERAEMEAREKQRAANCETARSNLKVIDSNARIHVEDNGEKRYLSPEEIAEQRQKFQQVAEENCGPEKTTAAN</sequence>
<feature type="region of interest" description="Disordered" evidence="1">
    <location>
        <begin position="136"/>
        <end position="157"/>
    </location>
</feature>
<evidence type="ECO:0000313" key="5">
    <source>
        <dbReference type="Proteomes" id="UP001168640"/>
    </source>
</evidence>
<gene>
    <name evidence="4" type="ORF">QVZ43_16370</name>
</gene>
<name>A0ABT8W4Y3_9GAMM</name>
<feature type="chain" id="PRO_5047453426" evidence="2">
    <location>
        <begin position="22"/>
        <end position="157"/>
    </location>
</feature>
<evidence type="ECO:0000256" key="1">
    <source>
        <dbReference type="SAM" id="MobiDB-lite"/>
    </source>
</evidence>
<dbReference type="RefSeq" id="WP_302910772.1">
    <property type="nucleotide sequence ID" value="NZ_JAUMIS010000003.1"/>
</dbReference>
<comment type="caution">
    <text evidence="4">The sequence shown here is derived from an EMBL/GenBank/DDBJ whole genome shotgun (WGS) entry which is preliminary data.</text>
</comment>
<evidence type="ECO:0000259" key="3">
    <source>
        <dbReference type="Pfam" id="PF13511"/>
    </source>
</evidence>
<dbReference type="Proteomes" id="UP001168640">
    <property type="component" value="Unassembled WGS sequence"/>
</dbReference>
<organism evidence="4 5">
    <name type="scientific">Marinobacter suaedae</name>
    <dbReference type="NCBI Taxonomy" id="3057675"/>
    <lineage>
        <taxon>Bacteria</taxon>
        <taxon>Pseudomonadati</taxon>
        <taxon>Pseudomonadota</taxon>
        <taxon>Gammaproteobacteria</taxon>
        <taxon>Pseudomonadales</taxon>
        <taxon>Marinobacteraceae</taxon>
        <taxon>Marinobacter</taxon>
    </lineage>
</organism>
<dbReference type="InterPro" id="IPR025392">
    <property type="entry name" value="DUF4124"/>
</dbReference>
<accession>A0ABT8W4Y3</accession>